<proteinExistence type="predicted"/>
<keyword evidence="3" id="KW-1185">Reference proteome</keyword>
<keyword evidence="1" id="KW-1133">Transmembrane helix</keyword>
<reference evidence="3" key="1">
    <citation type="submission" date="2016-10" db="EMBL/GenBank/DDBJ databases">
        <authorList>
            <person name="Varghese N."/>
            <person name="Submissions S."/>
        </authorList>
    </citation>
    <scope>NUCLEOTIDE SEQUENCE [LARGE SCALE GENOMIC DNA]</scope>
    <source>
        <strain evidence="3">DSM 44208</strain>
    </source>
</reference>
<evidence type="ECO:0000256" key="1">
    <source>
        <dbReference type="SAM" id="Phobius"/>
    </source>
</evidence>
<evidence type="ECO:0000313" key="2">
    <source>
        <dbReference type="EMBL" id="SFP82410.1"/>
    </source>
</evidence>
<accession>A0A1I5TH75</accession>
<dbReference type="Proteomes" id="UP000198857">
    <property type="component" value="Unassembled WGS sequence"/>
</dbReference>
<dbReference type="RefSeq" id="WP_091114579.1">
    <property type="nucleotide sequence ID" value="NZ_FOWQ01000009.1"/>
</dbReference>
<name>A0A1I5TH75_9ACTN</name>
<gene>
    <name evidence="2" type="ORF">SAMN05660464_4331</name>
</gene>
<protein>
    <submittedName>
        <fullName evidence="2">Uncharacterized protein</fullName>
    </submittedName>
</protein>
<keyword evidence="1" id="KW-0812">Transmembrane</keyword>
<feature type="transmembrane region" description="Helical" evidence="1">
    <location>
        <begin position="31"/>
        <end position="48"/>
    </location>
</feature>
<feature type="transmembrane region" description="Helical" evidence="1">
    <location>
        <begin position="172"/>
        <end position="193"/>
    </location>
</feature>
<feature type="transmembrane region" description="Helical" evidence="1">
    <location>
        <begin position="274"/>
        <end position="292"/>
    </location>
</feature>
<dbReference type="EMBL" id="FOWQ01000009">
    <property type="protein sequence ID" value="SFP82410.1"/>
    <property type="molecule type" value="Genomic_DNA"/>
</dbReference>
<sequence>MTDTVEALDAGRARACSAAVDGGGLGLGPRCLLTAFTLLTALATHQLLVMGGHTDRHWAWTIQSRPTVAFLGAAYAAGFLLSVLGLRQRSWAHVRVAVSTVTAFTVLTLAATVLHAHRLHLTAGDPLARSAAWIWSAVYVVVPFVGLAVIVRQRTGTGSGAVRSPLPARLRWVLVAQGLVLAATGAALFAGGATVHHGTGPMTEFWPWALAPLGAQVLGAWLVALGVGAALVVRERDLAHLRVPAVAYTAFGVFQWAVLLRHRDEVDPGAPATWAYAALLTVVVATGGYGWWTVHRRT</sequence>
<feature type="transmembrane region" description="Helical" evidence="1">
    <location>
        <begin position="133"/>
        <end position="151"/>
    </location>
</feature>
<keyword evidence="1" id="KW-0472">Membrane</keyword>
<feature type="transmembrane region" description="Helical" evidence="1">
    <location>
        <begin position="93"/>
        <end position="113"/>
    </location>
</feature>
<organism evidence="2 3">
    <name type="scientific">Geodermatophilus dictyosporus</name>
    <dbReference type="NCBI Taxonomy" id="1523247"/>
    <lineage>
        <taxon>Bacteria</taxon>
        <taxon>Bacillati</taxon>
        <taxon>Actinomycetota</taxon>
        <taxon>Actinomycetes</taxon>
        <taxon>Geodermatophilales</taxon>
        <taxon>Geodermatophilaceae</taxon>
        <taxon>Geodermatophilus</taxon>
    </lineage>
</organism>
<feature type="transmembrane region" description="Helical" evidence="1">
    <location>
        <begin position="68"/>
        <end position="86"/>
    </location>
</feature>
<dbReference type="STRING" id="1523247.SAMN05660464_4331"/>
<evidence type="ECO:0000313" key="3">
    <source>
        <dbReference type="Proteomes" id="UP000198857"/>
    </source>
</evidence>
<feature type="transmembrane region" description="Helical" evidence="1">
    <location>
        <begin position="245"/>
        <end position="262"/>
    </location>
</feature>
<dbReference type="AlphaFoldDB" id="A0A1I5TH75"/>
<feature type="transmembrane region" description="Helical" evidence="1">
    <location>
        <begin position="213"/>
        <end position="233"/>
    </location>
</feature>